<name>A0A2T5H8B7_9RHOB</name>
<accession>A0A2T5H8B7</accession>
<dbReference type="AlphaFoldDB" id="A0A2T5H8B7"/>
<reference evidence="1 2" key="1">
    <citation type="submission" date="2018-04" db="EMBL/GenBank/DDBJ databases">
        <title>Genomic Encyclopedia of Archaeal and Bacterial Type Strains, Phase II (KMG-II): from individual species to whole genera.</title>
        <authorList>
            <person name="Goeker M."/>
        </authorList>
    </citation>
    <scope>NUCLEOTIDE SEQUENCE [LARGE SCALE GENOMIC DNA]</scope>
    <source>
        <strain evidence="1 2">DSM 100434</strain>
    </source>
</reference>
<dbReference type="Proteomes" id="UP000244077">
    <property type="component" value="Unassembled WGS sequence"/>
</dbReference>
<gene>
    <name evidence="1" type="ORF">C8N42_11774</name>
</gene>
<sequence>MTENQTYFSLSREDKIDALEVAASKLGRPADLLESRAHQKT</sequence>
<evidence type="ECO:0000313" key="1">
    <source>
        <dbReference type="EMBL" id="PTQ67805.1"/>
    </source>
</evidence>
<protein>
    <submittedName>
        <fullName evidence="1">Uncharacterized protein</fullName>
    </submittedName>
</protein>
<evidence type="ECO:0000313" key="2">
    <source>
        <dbReference type="Proteomes" id="UP000244077"/>
    </source>
</evidence>
<organism evidence="1 2">
    <name type="scientific">Celeribacter persicus</name>
    <dbReference type="NCBI Taxonomy" id="1651082"/>
    <lineage>
        <taxon>Bacteria</taxon>
        <taxon>Pseudomonadati</taxon>
        <taxon>Pseudomonadota</taxon>
        <taxon>Alphaproteobacteria</taxon>
        <taxon>Rhodobacterales</taxon>
        <taxon>Roseobacteraceae</taxon>
        <taxon>Celeribacter</taxon>
    </lineage>
</organism>
<comment type="caution">
    <text evidence="1">The sequence shown here is derived from an EMBL/GenBank/DDBJ whole genome shotgun (WGS) entry which is preliminary data.</text>
</comment>
<dbReference type="EMBL" id="QAOH01000017">
    <property type="protein sequence ID" value="PTQ67805.1"/>
    <property type="molecule type" value="Genomic_DNA"/>
</dbReference>
<keyword evidence="2" id="KW-1185">Reference proteome</keyword>
<proteinExistence type="predicted"/>